<dbReference type="AlphaFoldDB" id="A0A165RST1"/>
<dbReference type="InterPro" id="IPR015943">
    <property type="entry name" value="WD40/YVTN_repeat-like_dom_sf"/>
</dbReference>
<feature type="compositionally biased region" description="Basic and acidic residues" evidence="1">
    <location>
        <begin position="1027"/>
        <end position="1042"/>
    </location>
</feature>
<dbReference type="SUPFAM" id="SSF50978">
    <property type="entry name" value="WD40 repeat-like"/>
    <property type="match status" value="1"/>
</dbReference>
<keyword evidence="2" id="KW-0472">Membrane</keyword>
<organism evidence="3 4">
    <name type="scientific">Neolentinus lepideus HHB14362 ss-1</name>
    <dbReference type="NCBI Taxonomy" id="1314782"/>
    <lineage>
        <taxon>Eukaryota</taxon>
        <taxon>Fungi</taxon>
        <taxon>Dikarya</taxon>
        <taxon>Basidiomycota</taxon>
        <taxon>Agaricomycotina</taxon>
        <taxon>Agaricomycetes</taxon>
        <taxon>Gloeophyllales</taxon>
        <taxon>Gloeophyllaceae</taxon>
        <taxon>Neolentinus</taxon>
    </lineage>
</organism>
<dbReference type="OrthoDB" id="972532at2759"/>
<dbReference type="InterPro" id="IPR036322">
    <property type="entry name" value="WD40_repeat_dom_sf"/>
</dbReference>
<proteinExistence type="predicted"/>
<dbReference type="InParanoid" id="A0A165RST1"/>
<feature type="compositionally biased region" description="Basic and acidic residues" evidence="1">
    <location>
        <begin position="1095"/>
        <end position="1106"/>
    </location>
</feature>
<evidence type="ECO:0008006" key="5">
    <source>
        <dbReference type="Google" id="ProtNLM"/>
    </source>
</evidence>
<feature type="compositionally biased region" description="Acidic residues" evidence="1">
    <location>
        <begin position="1078"/>
        <end position="1094"/>
    </location>
</feature>
<accession>A0A165RST1</accession>
<feature type="transmembrane region" description="Helical" evidence="2">
    <location>
        <begin position="515"/>
        <end position="536"/>
    </location>
</feature>
<dbReference type="STRING" id="1314782.A0A165RST1"/>
<feature type="compositionally biased region" description="Basic and acidic residues" evidence="1">
    <location>
        <begin position="1063"/>
        <end position="1077"/>
    </location>
</feature>
<protein>
    <recommendedName>
        <fullName evidence="5">WD40 repeat-like protein</fullName>
    </recommendedName>
</protein>
<sequence>MAQGRSSSPMSKEMVRMQAVSKLVEGDRHCWGARRALLNPTSTQALDKNVVSYAKIRVIFDKEVSDRRGSPARCGHGLPMVTMLLIPHLGTLYTVLSVWAWSTSIWVDKSTAMQTEIGLNAKISSVNKITFNIDTARHLANYGLRIKAKGVREDVLGNGTPISPMFHACPPYRISLPADTQVMPTGASNVKGIRDHDEARVRRHMTSRIRPEAPPPVSIGCLVHPALISFSEALDQRGLDEDGCKDARTSYKKGRTVAIEPSAYFAICTLLHPLDGPDVPSVEFNFIENDSGDTNEEEDMIMAKMRREIEPLQSHLLDLQRKCLSLPNSARIASSCHQLRYGIQLIADLFYQNASDGTTVPVWEETYEAPRVRMFHTKGIDFDRKELGDLPTYLDLLRKDISNFVECIRELPPYNHETVTTSFSLFQRDLKYLTSCLRSYKGSYGRETLNDRWNQFCQHLNNITIAMEQFKDLDLDTIKSAQAEATMSLANLVTIGMFQYTFVMATPAIEATEGLWFSSLALSTGAAVNCILGLIWRQAMYSIPGTHTPVLLLLWIKHSPLIFLGLSVVCFSVGLVVFAYCLEQSLVVCAVTTVVTLCTTLGLSLFAVWFALERLAFYLSGGKKTLSEVILVIRKKVVMITGLFWMTERCWYAMSWGVRRGRMMLRRTEAIHRAILSGLKALTEQVKVCDVEEKRDLESATLHQTTVTPSPPSSSSAKQPKMDSKKEQLVAPFPGATCAHGSWNQESSMGLVHHIHFSPHGSYLLVWRDSNAMLYNNNLEVIRFRENISPVWKICEALDNVLQDDRLLILAVLDSSPDESESRPTWFAPERQLIVYNMLNEEIESRVSLQSGAQAISLSRCQQHVIVDYPTEKGLTQLWSIEKYRLQLQRTLTAEQFPAFVAPASFAGVQDQWVIRPAKDGIVYIWDNTSDSPTIIACDSHLHITHLAWNATTDDTFAVADERGNISVWKLIERSPSKHKPERATIKARDYAGESSNGVTVKIEEKEKDDNDLSLGWEEGPTLISRELSHESGRTDSMDGKRSNTLGITGSPLKAGRTRTRAKKNEEGQSDRVKMKAEEEDEPDLSGSWDEEPILEEHHHEPEWERTNSTGSGPAWIGVVPSQGSTDSADAFT</sequence>
<evidence type="ECO:0000313" key="3">
    <source>
        <dbReference type="EMBL" id="KZT24222.1"/>
    </source>
</evidence>
<dbReference type="EMBL" id="KV425579">
    <property type="protein sequence ID" value="KZT24222.1"/>
    <property type="molecule type" value="Genomic_DNA"/>
</dbReference>
<reference evidence="3 4" key="1">
    <citation type="journal article" date="2016" name="Mol. Biol. Evol.">
        <title>Comparative Genomics of Early-Diverging Mushroom-Forming Fungi Provides Insights into the Origins of Lignocellulose Decay Capabilities.</title>
        <authorList>
            <person name="Nagy L.G."/>
            <person name="Riley R."/>
            <person name="Tritt A."/>
            <person name="Adam C."/>
            <person name="Daum C."/>
            <person name="Floudas D."/>
            <person name="Sun H."/>
            <person name="Yadav J.S."/>
            <person name="Pangilinan J."/>
            <person name="Larsson K.H."/>
            <person name="Matsuura K."/>
            <person name="Barry K."/>
            <person name="Labutti K."/>
            <person name="Kuo R."/>
            <person name="Ohm R.A."/>
            <person name="Bhattacharya S.S."/>
            <person name="Shirouzu T."/>
            <person name="Yoshinaga Y."/>
            <person name="Martin F.M."/>
            <person name="Grigoriev I.V."/>
            <person name="Hibbett D.S."/>
        </authorList>
    </citation>
    <scope>NUCLEOTIDE SEQUENCE [LARGE SCALE GENOMIC DNA]</scope>
    <source>
        <strain evidence="3 4">HHB14362 ss-1</strain>
    </source>
</reference>
<dbReference type="Gene3D" id="2.130.10.10">
    <property type="entry name" value="YVTN repeat-like/Quinoprotein amine dehydrogenase"/>
    <property type="match status" value="1"/>
</dbReference>
<keyword evidence="2" id="KW-1133">Transmembrane helix</keyword>
<feature type="transmembrane region" description="Helical" evidence="2">
    <location>
        <begin position="587"/>
        <end position="612"/>
    </location>
</feature>
<evidence type="ECO:0000256" key="2">
    <source>
        <dbReference type="SAM" id="Phobius"/>
    </source>
</evidence>
<feature type="compositionally biased region" description="Polar residues" evidence="1">
    <location>
        <begin position="1122"/>
        <end position="1133"/>
    </location>
</feature>
<feature type="region of interest" description="Disordered" evidence="1">
    <location>
        <begin position="991"/>
        <end position="1133"/>
    </location>
</feature>
<keyword evidence="4" id="KW-1185">Reference proteome</keyword>
<feature type="region of interest" description="Disordered" evidence="1">
    <location>
        <begin position="700"/>
        <end position="726"/>
    </location>
</feature>
<feature type="transmembrane region" description="Helical" evidence="2">
    <location>
        <begin position="561"/>
        <end position="580"/>
    </location>
</feature>
<evidence type="ECO:0000313" key="4">
    <source>
        <dbReference type="Proteomes" id="UP000076761"/>
    </source>
</evidence>
<keyword evidence="2" id="KW-0812">Transmembrane</keyword>
<feature type="transmembrane region" description="Helical" evidence="2">
    <location>
        <begin position="485"/>
        <end position="503"/>
    </location>
</feature>
<gene>
    <name evidence="3" type="ORF">NEOLEDRAFT_1148835</name>
</gene>
<dbReference type="Proteomes" id="UP000076761">
    <property type="component" value="Unassembled WGS sequence"/>
</dbReference>
<name>A0A165RST1_9AGAM</name>
<evidence type="ECO:0000256" key="1">
    <source>
        <dbReference type="SAM" id="MobiDB-lite"/>
    </source>
</evidence>
<feature type="compositionally biased region" description="Basic and acidic residues" evidence="1">
    <location>
        <begin position="1002"/>
        <end position="1011"/>
    </location>
</feature>